<dbReference type="RefSeq" id="XP_044561438.1">
    <property type="nucleotide sequence ID" value="XM_044707390.1"/>
</dbReference>
<organism evidence="1 2">
    <name type="scientific">Naegleria fowleri</name>
    <name type="common">Brain eating amoeba</name>
    <dbReference type="NCBI Taxonomy" id="5763"/>
    <lineage>
        <taxon>Eukaryota</taxon>
        <taxon>Discoba</taxon>
        <taxon>Heterolobosea</taxon>
        <taxon>Tetramitia</taxon>
        <taxon>Eutetramitia</taxon>
        <taxon>Vahlkampfiidae</taxon>
        <taxon>Naegleria</taxon>
    </lineage>
</organism>
<evidence type="ECO:0000313" key="2">
    <source>
        <dbReference type="Proteomes" id="UP000444721"/>
    </source>
</evidence>
<comment type="caution">
    <text evidence="1">The sequence shown here is derived from an EMBL/GenBank/DDBJ whole genome shotgun (WGS) entry which is preliminary data.</text>
</comment>
<name>A0A6A5BTJ5_NAEFO</name>
<proteinExistence type="predicted"/>
<accession>A0A6A5BTJ5</accession>
<dbReference type="AlphaFoldDB" id="A0A6A5BTJ5"/>
<dbReference type="VEuPathDB" id="AmoebaDB:NfTy_069630"/>
<protein>
    <submittedName>
        <fullName evidence="1">Uncharacterized protein</fullName>
    </submittedName>
</protein>
<dbReference type="VEuPathDB" id="AmoebaDB:FDP41_004020"/>
<dbReference type="OrthoDB" id="10410754at2759"/>
<gene>
    <name evidence="1" type="ORF">FDP41_004020</name>
</gene>
<reference evidence="1 2" key="1">
    <citation type="journal article" date="2019" name="Sci. Rep.">
        <title>Nanopore sequencing improves the draft genome of the human pathogenic amoeba Naegleria fowleri.</title>
        <authorList>
            <person name="Liechti N."/>
            <person name="Schurch N."/>
            <person name="Bruggmann R."/>
            <person name="Wittwer M."/>
        </authorList>
    </citation>
    <scope>NUCLEOTIDE SEQUENCE [LARGE SCALE GENOMIC DNA]</scope>
    <source>
        <strain evidence="1 2">ATCC 30894</strain>
    </source>
</reference>
<dbReference type="EMBL" id="VFQX01000036">
    <property type="protein sequence ID" value="KAF0976725.1"/>
    <property type="molecule type" value="Genomic_DNA"/>
</dbReference>
<dbReference type="Proteomes" id="UP000444721">
    <property type="component" value="Unassembled WGS sequence"/>
</dbReference>
<dbReference type="VEuPathDB" id="AmoebaDB:NF0116520"/>
<keyword evidence="2" id="KW-1185">Reference proteome</keyword>
<dbReference type="GeneID" id="68111238"/>
<sequence length="292" mass="34201">MSLDDCGSVVTSIDIEEDESIQTRNPLLDFVSEKFYKRVGDANLSFIPLKLRNDGTWFTIANYELFHTPCQNDKILLHSIVWSQRSFFQYCFYFYPEIYMEGSFFKGESAMNKLFLSSSRSVTLSDEEIALQPENDNFGRIRKTCQKLKKIETSEKFILRYLDDQFFHNPEIETIQNPVPEAIDYAFNHQIERFLFNIWSNGFLQTKAIQNYVFRLFIHLDAPRFDFHTIKFHDTAASSCPNKEAILGVEAWIEDYLTNQTPENSETFYTFVEEKGKLSGYSCGQSDHSYVY</sequence>
<evidence type="ECO:0000313" key="1">
    <source>
        <dbReference type="EMBL" id="KAF0976725.1"/>
    </source>
</evidence>